<accession>A0A178MU90</accession>
<feature type="compositionally biased region" description="Pro residues" evidence="1">
    <location>
        <begin position="30"/>
        <end position="40"/>
    </location>
</feature>
<reference evidence="3 4" key="1">
    <citation type="submission" date="2016-04" db="EMBL/GenBank/DDBJ databases">
        <title>Draft genome sequence of freshwater magnetotactic bacteria Magnetospirillum marisnigri SP-1 and Magnetospirillum moscoviense BB-1.</title>
        <authorList>
            <person name="Koziaeva V."/>
            <person name="Dziuba M.V."/>
            <person name="Ivanov T.M."/>
            <person name="Kuznetsov B."/>
            <person name="Grouzdev D.S."/>
        </authorList>
    </citation>
    <scope>NUCLEOTIDE SEQUENCE [LARGE SCALE GENOMIC DNA]</scope>
    <source>
        <strain evidence="3 4">SP-1</strain>
    </source>
</reference>
<dbReference type="Proteomes" id="UP000078428">
    <property type="component" value="Unassembled WGS sequence"/>
</dbReference>
<protein>
    <recommendedName>
        <fullName evidence="5">DUF2147 domain-containing protein</fullName>
    </recommendedName>
</protein>
<dbReference type="OrthoDB" id="7357907at2"/>
<dbReference type="AlphaFoldDB" id="A0A178MU90"/>
<sequence length="153" mass="16379">MTPLRTLLSLACLLAALASPSLAQDLPKGPKAPPPEPNPEPICDTAAPSSGDWLMGRWVAPHSRWEFTRAADGKAAFGLEQKSDINKALGWKPGTRIDGKVTRLTGCTVRLEAGDEAVPAFVFEGVLTADGKVYGFAVNPAGDSARWILRRER</sequence>
<feature type="region of interest" description="Disordered" evidence="1">
    <location>
        <begin position="23"/>
        <end position="44"/>
    </location>
</feature>
<feature type="chain" id="PRO_5008092280" description="DUF2147 domain-containing protein" evidence="2">
    <location>
        <begin position="24"/>
        <end position="153"/>
    </location>
</feature>
<keyword evidence="2" id="KW-0732">Signal</keyword>
<evidence type="ECO:0000313" key="4">
    <source>
        <dbReference type="Proteomes" id="UP000078428"/>
    </source>
</evidence>
<dbReference type="STRING" id="1285242.A6A04_01415"/>
<comment type="caution">
    <text evidence="3">The sequence shown here is derived from an EMBL/GenBank/DDBJ whole genome shotgun (WGS) entry which is preliminary data.</text>
</comment>
<evidence type="ECO:0008006" key="5">
    <source>
        <dbReference type="Google" id="ProtNLM"/>
    </source>
</evidence>
<proteinExistence type="predicted"/>
<dbReference type="EMBL" id="LWQT01000044">
    <property type="protein sequence ID" value="OAN52376.1"/>
    <property type="molecule type" value="Genomic_DNA"/>
</dbReference>
<name>A0A178MU90_9PROT</name>
<organism evidence="3 4">
    <name type="scientific">Paramagnetospirillum marisnigri</name>
    <dbReference type="NCBI Taxonomy" id="1285242"/>
    <lineage>
        <taxon>Bacteria</taxon>
        <taxon>Pseudomonadati</taxon>
        <taxon>Pseudomonadota</taxon>
        <taxon>Alphaproteobacteria</taxon>
        <taxon>Rhodospirillales</taxon>
        <taxon>Magnetospirillaceae</taxon>
        <taxon>Paramagnetospirillum</taxon>
    </lineage>
</organism>
<feature type="signal peptide" evidence="2">
    <location>
        <begin position="1"/>
        <end position="23"/>
    </location>
</feature>
<evidence type="ECO:0000256" key="1">
    <source>
        <dbReference type="SAM" id="MobiDB-lite"/>
    </source>
</evidence>
<evidence type="ECO:0000313" key="3">
    <source>
        <dbReference type="EMBL" id="OAN52376.1"/>
    </source>
</evidence>
<evidence type="ECO:0000256" key="2">
    <source>
        <dbReference type="SAM" id="SignalP"/>
    </source>
</evidence>
<keyword evidence="4" id="KW-1185">Reference proteome</keyword>
<gene>
    <name evidence="3" type="ORF">A6A04_01415</name>
</gene>